<protein>
    <submittedName>
        <fullName evidence="8">MFS general substrate transporter</fullName>
    </submittedName>
</protein>
<dbReference type="CDD" id="cd06179">
    <property type="entry name" value="MFS_TRI12_like"/>
    <property type="match status" value="1"/>
</dbReference>
<dbReference type="PROSITE" id="PS50850">
    <property type="entry name" value="MFS"/>
    <property type="match status" value="1"/>
</dbReference>
<evidence type="ECO:0000256" key="1">
    <source>
        <dbReference type="ARBA" id="ARBA00004141"/>
    </source>
</evidence>
<dbReference type="GO" id="GO:0022857">
    <property type="term" value="F:transmembrane transporter activity"/>
    <property type="evidence" value="ECO:0007669"/>
    <property type="project" value="InterPro"/>
</dbReference>
<feature type="transmembrane region" description="Helical" evidence="6">
    <location>
        <begin position="359"/>
        <end position="382"/>
    </location>
</feature>
<dbReference type="SUPFAM" id="SSF103473">
    <property type="entry name" value="MFS general substrate transporter"/>
    <property type="match status" value="1"/>
</dbReference>
<feature type="transmembrane region" description="Helical" evidence="6">
    <location>
        <begin position="117"/>
        <end position="137"/>
    </location>
</feature>
<feature type="domain" description="Major facilitator superfamily (MFS) profile" evidence="7">
    <location>
        <begin position="53"/>
        <end position="568"/>
    </location>
</feature>
<gene>
    <name evidence="8" type="ORF">BU16DRAFT_465639</name>
</gene>
<evidence type="ECO:0000256" key="3">
    <source>
        <dbReference type="ARBA" id="ARBA00022692"/>
    </source>
</evidence>
<evidence type="ECO:0000259" key="7">
    <source>
        <dbReference type="PROSITE" id="PS50850"/>
    </source>
</evidence>
<feature type="transmembrane region" description="Helical" evidence="6">
    <location>
        <begin position="87"/>
        <end position="105"/>
    </location>
</feature>
<feature type="transmembrane region" description="Helical" evidence="6">
    <location>
        <begin position="449"/>
        <end position="475"/>
    </location>
</feature>
<dbReference type="InterPro" id="IPR053791">
    <property type="entry name" value="MFS_Tri12-like"/>
</dbReference>
<dbReference type="PANTHER" id="PTHR23501">
    <property type="entry name" value="MAJOR FACILITATOR SUPERFAMILY"/>
    <property type="match status" value="1"/>
</dbReference>
<keyword evidence="3 6" id="KW-0812">Transmembrane</keyword>
<reference evidence="8" key="1">
    <citation type="journal article" date="2020" name="Stud. Mycol.">
        <title>101 Dothideomycetes genomes: a test case for predicting lifestyles and emergence of pathogens.</title>
        <authorList>
            <person name="Haridas S."/>
            <person name="Albert R."/>
            <person name="Binder M."/>
            <person name="Bloem J."/>
            <person name="Labutti K."/>
            <person name="Salamov A."/>
            <person name="Andreopoulos B."/>
            <person name="Baker S."/>
            <person name="Barry K."/>
            <person name="Bills G."/>
            <person name="Bluhm B."/>
            <person name="Cannon C."/>
            <person name="Castanera R."/>
            <person name="Culley D."/>
            <person name="Daum C."/>
            <person name="Ezra D."/>
            <person name="Gonzalez J."/>
            <person name="Henrissat B."/>
            <person name="Kuo A."/>
            <person name="Liang C."/>
            <person name="Lipzen A."/>
            <person name="Lutzoni F."/>
            <person name="Magnuson J."/>
            <person name="Mondo S."/>
            <person name="Nolan M."/>
            <person name="Ohm R."/>
            <person name="Pangilinan J."/>
            <person name="Park H.-J."/>
            <person name="Ramirez L."/>
            <person name="Alfaro M."/>
            <person name="Sun H."/>
            <person name="Tritt A."/>
            <person name="Yoshinaga Y."/>
            <person name="Zwiers L.-H."/>
            <person name="Turgeon B."/>
            <person name="Goodwin S."/>
            <person name="Spatafora J."/>
            <person name="Crous P."/>
            <person name="Grigoriev I."/>
        </authorList>
    </citation>
    <scope>NUCLEOTIDE SEQUENCE</scope>
    <source>
        <strain evidence="8">CBS 269.34</strain>
    </source>
</reference>
<dbReference type="AlphaFoldDB" id="A0A6A6QM85"/>
<feature type="transmembrane region" description="Helical" evidence="6">
    <location>
        <begin position="250"/>
        <end position="270"/>
    </location>
</feature>
<feature type="transmembrane region" description="Helical" evidence="6">
    <location>
        <begin position="209"/>
        <end position="229"/>
    </location>
</feature>
<dbReference type="GO" id="GO:0005886">
    <property type="term" value="C:plasma membrane"/>
    <property type="evidence" value="ECO:0007669"/>
    <property type="project" value="TreeGrafter"/>
</dbReference>
<keyword evidence="2" id="KW-0813">Transport</keyword>
<keyword evidence="9" id="KW-1185">Reference proteome</keyword>
<dbReference type="InterPro" id="IPR010573">
    <property type="entry name" value="MFS_Str1/Tri12-like"/>
</dbReference>
<accession>A0A6A6QM85</accession>
<feature type="transmembrane region" description="Helical" evidence="6">
    <location>
        <begin position="316"/>
        <end position="339"/>
    </location>
</feature>
<dbReference type="InterPro" id="IPR020846">
    <property type="entry name" value="MFS_dom"/>
</dbReference>
<sequence>MADIAHEKDTITHHEEIQTASDNISNEAGVIGFEAEEATLPKGYFRSRYFIGSWLAIGLGLMAGTGAFGYAAPILSVINADLGPDPRYVWVSYVYNCCLSVGLCISGRMGDIFGRRYIFIGGGVLAIIGSVMCATAQTINVLIGGNVFLGIASATQLSFHFAIGELVPMKYRYMAVGAVYPFSIAGSGMGPAISFAFVHKHPSVSWRGIYWFLLALNVLTTACWALFYFPPTFSQKHKGERASKLEWIKHFDYVGTFLFAASFVVFIMGMSWGGGIYPWKSAAVISAITLGTLGLIAFVFWEIYAPLREPLIPMYLFTNFQWTASVILLGLGAGVYYAFSIVWPVQCAVLYGKADDPMYAGYLSCLVGMGFITGQISAGLLAKAIGHQKWQIRFVFLIGGTFLGCAAVTEPDNKNTIIACIYLGCVFIGWNESLCLANSTILVHNQKDVGVAGGTAGTVRAGLCAVLVAIYVTVFTNRLTTTVSEEVPPALIAAGLPATSIADFLTAFTTGATELLMKVPGVTASVIAAGSASYKQANADAYRTVYLTTIAFSGIAVILTYWAPDTEKYLNSGVAATLHRQDTTENEKVEQV</sequence>
<dbReference type="EMBL" id="MU004192">
    <property type="protein sequence ID" value="KAF2493491.1"/>
    <property type="molecule type" value="Genomic_DNA"/>
</dbReference>
<dbReference type="Proteomes" id="UP000799750">
    <property type="component" value="Unassembled WGS sequence"/>
</dbReference>
<feature type="transmembrane region" description="Helical" evidence="6">
    <location>
        <begin position="416"/>
        <end position="437"/>
    </location>
</feature>
<dbReference type="PANTHER" id="PTHR23501:SF109">
    <property type="entry name" value="MAJOR FACILITATOR SUPERFAMILY (MFS) PROFILE DOMAIN-CONTAINING PROTEIN-RELATED"/>
    <property type="match status" value="1"/>
</dbReference>
<dbReference type="Gene3D" id="1.20.1250.20">
    <property type="entry name" value="MFS general substrate transporter like domains"/>
    <property type="match status" value="1"/>
</dbReference>
<comment type="subcellular location">
    <subcellularLocation>
        <location evidence="1">Membrane</location>
        <topology evidence="1">Multi-pass membrane protein</topology>
    </subcellularLocation>
</comment>
<dbReference type="Pfam" id="PF06609">
    <property type="entry name" value="TRI12"/>
    <property type="match status" value="1"/>
</dbReference>
<dbReference type="Gene3D" id="1.20.1720.10">
    <property type="entry name" value="Multidrug resistance protein D"/>
    <property type="match status" value="1"/>
</dbReference>
<feature type="transmembrane region" description="Helical" evidence="6">
    <location>
        <begin position="282"/>
        <end position="304"/>
    </location>
</feature>
<keyword evidence="5 6" id="KW-0472">Membrane</keyword>
<evidence type="ECO:0000256" key="6">
    <source>
        <dbReference type="SAM" id="Phobius"/>
    </source>
</evidence>
<feature type="transmembrane region" description="Helical" evidence="6">
    <location>
        <begin position="394"/>
        <end position="410"/>
    </location>
</feature>
<feature type="transmembrane region" description="Helical" evidence="6">
    <location>
        <begin position="175"/>
        <end position="197"/>
    </location>
</feature>
<feature type="transmembrane region" description="Helical" evidence="6">
    <location>
        <begin position="143"/>
        <end position="163"/>
    </location>
</feature>
<keyword evidence="4 6" id="KW-1133">Transmembrane helix</keyword>
<proteinExistence type="predicted"/>
<dbReference type="InterPro" id="IPR036259">
    <property type="entry name" value="MFS_trans_sf"/>
</dbReference>
<organism evidence="8 9">
    <name type="scientific">Lophium mytilinum</name>
    <dbReference type="NCBI Taxonomy" id="390894"/>
    <lineage>
        <taxon>Eukaryota</taxon>
        <taxon>Fungi</taxon>
        <taxon>Dikarya</taxon>
        <taxon>Ascomycota</taxon>
        <taxon>Pezizomycotina</taxon>
        <taxon>Dothideomycetes</taxon>
        <taxon>Pleosporomycetidae</taxon>
        <taxon>Mytilinidiales</taxon>
        <taxon>Mytilinidiaceae</taxon>
        <taxon>Lophium</taxon>
    </lineage>
</organism>
<dbReference type="OrthoDB" id="4161376at2759"/>
<evidence type="ECO:0000256" key="5">
    <source>
        <dbReference type="ARBA" id="ARBA00023136"/>
    </source>
</evidence>
<feature type="transmembrane region" description="Helical" evidence="6">
    <location>
        <begin position="487"/>
        <end position="508"/>
    </location>
</feature>
<evidence type="ECO:0000256" key="2">
    <source>
        <dbReference type="ARBA" id="ARBA00022448"/>
    </source>
</evidence>
<feature type="transmembrane region" description="Helical" evidence="6">
    <location>
        <begin position="544"/>
        <end position="563"/>
    </location>
</feature>
<evidence type="ECO:0000313" key="8">
    <source>
        <dbReference type="EMBL" id="KAF2493491.1"/>
    </source>
</evidence>
<name>A0A6A6QM85_9PEZI</name>
<feature type="transmembrane region" description="Helical" evidence="6">
    <location>
        <begin position="49"/>
        <end position="75"/>
    </location>
</feature>
<evidence type="ECO:0000313" key="9">
    <source>
        <dbReference type="Proteomes" id="UP000799750"/>
    </source>
</evidence>
<evidence type="ECO:0000256" key="4">
    <source>
        <dbReference type="ARBA" id="ARBA00022989"/>
    </source>
</evidence>